<dbReference type="Gene3D" id="1.10.3860.10">
    <property type="entry name" value="Sodium:dicarboxylate symporter"/>
    <property type="match status" value="1"/>
</dbReference>
<dbReference type="EMBL" id="FNWO01000003">
    <property type="protein sequence ID" value="SEH29950.1"/>
    <property type="molecule type" value="Genomic_DNA"/>
</dbReference>
<keyword evidence="4 6" id="KW-1133">Transmembrane helix</keyword>
<keyword evidence="5 6" id="KW-0472">Membrane</keyword>
<dbReference type="PRINTS" id="PR00173">
    <property type="entry name" value="EDTRNSPORT"/>
</dbReference>
<evidence type="ECO:0000256" key="2">
    <source>
        <dbReference type="ARBA" id="ARBA00022448"/>
    </source>
</evidence>
<evidence type="ECO:0000256" key="4">
    <source>
        <dbReference type="ARBA" id="ARBA00022989"/>
    </source>
</evidence>
<reference evidence="8" key="1">
    <citation type="submission" date="2016-10" db="EMBL/GenBank/DDBJ databases">
        <authorList>
            <person name="Varghese N."/>
            <person name="Submissions S."/>
        </authorList>
    </citation>
    <scope>NUCLEOTIDE SEQUENCE [LARGE SCALE GENOMIC DNA]</scope>
    <source>
        <strain evidence="8">DSM 13234</strain>
    </source>
</reference>
<feature type="transmembrane region" description="Helical" evidence="6">
    <location>
        <begin position="388"/>
        <end position="406"/>
    </location>
</feature>
<dbReference type="GO" id="GO:0005886">
    <property type="term" value="C:plasma membrane"/>
    <property type="evidence" value="ECO:0007669"/>
    <property type="project" value="TreeGrafter"/>
</dbReference>
<keyword evidence="2" id="KW-0813">Transport</keyword>
<evidence type="ECO:0000256" key="1">
    <source>
        <dbReference type="ARBA" id="ARBA00004141"/>
    </source>
</evidence>
<keyword evidence="3 6" id="KW-0812">Transmembrane</keyword>
<protein>
    <submittedName>
        <fullName evidence="7">Na+/H+-dicarboxylate symporter</fullName>
    </submittedName>
</protein>
<feature type="transmembrane region" description="Helical" evidence="6">
    <location>
        <begin position="214"/>
        <end position="231"/>
    </location>
</feature>
<feature type="transmembrane region" description="Helical" evidence="6">
    <location>
        <begin position="51"/>
        <end position="72"/>
    </location>
</feature>
<dbReference type="InterPro" id="IPR001991">
    <property type="entry name" value="Na-dicarboxylate_symporter"/>
</dbReference>
<evidence type="ECO:0000256" key="6">
    <source>
        <dbReference type="SAM" id="Phobius"/>
    </source>
</evidence>
<evidence type="ECO:0000313" key="7">
    <source>
        <dbReference type="EMBL" id="SEH29950.1"/>
    </source>
</evidence>
<evidence type="ECO:0000256" key="5">
    <source>
        <dbReference type="ARBA" id="ARBA00023136"/>
    </source>
</evidence>
<dbReference type="OrthoDB" id="9766690at2"/>
<dbReference type="PANTHER" id="PTHR42865:SF10">
    <property type="entry name" value="SODIUM:DICARBOXYLATE SYMPORTER FAMILY PROTEIN"/>
    <property type="match status" value="1"/>
</dbReference>
<organism evidence="7 8">
    <name type="scientific">Magnetospirillum fulvum</name>
    <name type="common">Rhodospirillum fulvum</name>
    <dbReference type="NCBI Taxonomy" id="1082"/>
    <lineage>
        <taxon>Bacteria</taxon>
        <taxon>Pseudomonadati</taxon>
        <taxon>Pseudomonadota</taxon>
        <taxon>Alphaproteobacteria</taxon>
        <taxon>Rhodospirillales</taxon>
        <taxon>Rhodospirillaceae</taxon>
        <taxon>Magnetospirillum</taxon>
    </lineage>
</organism>
<dbReference type="Proteomes" id="UP000182983">
    <property type="component" value="Unassembled WGS sequence"/>
</dbReference>
<feature type="transmembrane region" description="Helical" evidence="6">
    <location>
        <begin position="20"/>
        <end position="39"/>
    </location>
</feature>
<feature type="transmembrane region" description="Helical" evidence="6">
    <location>
        <begin position="243"/>
        <end position="264"/>
    </location>
</feature>
<dbReference type="GO" id="GO:0015293">
    <property type="term" value="F:symporter activity"/>
    <property type="evidence" value="ECO:0007669"/>
    <property type="project" value="InterPro"/>
</dbReference>
<gene>
    <name evidence="7" type="ORF">SAMN04244559_00838</name>
</gene>
<comment type="subcellular location">
    <subcellularLocation>
        <location evidence="1">Membrane</location>
        <topology evidence="1">Multi-pass membrane protein</topology>
    </subcellularLocation>
</comment>
<dbReference type="InterPro" id="IPR036458">
    <property type="entry name" value="Na:dicarbo_symporter_sf"/>
</dbReference>
<dbReference type="RefSeq" id="WP_139305488.1">
    <property type="nucleotide sequence ID" value="NZ_FNWO01000003.1"/>
</dbReference>
<feature type="transmembrane region" description="Helical" evidence="6">
    <location>
        <begin position="322"/>
        <end position="343"/>
    </location>
</feature>
<evidence type="ECO:0000313" key="8">
    <source>
        <dbReference type="Proteomes" id="UP000182983"/>
    </source>
</evidence>
<feature type="transmembrane region" description="Helical" evidence="6">
    <location>
        <begin position="84"/>
        <end position="107"/>
    </location>
</feature>
<name>A0A1H6H7A5_MAGFU</name>
<dbReference type="PANTHER" id="PTHR42865">
    <property type="entry name" value="PROTON/GLUTAMATE-ASPARTATE SYMPORTER"/>
    <property type="match status" value="1"/>
</dbReference>
<keyword evidence="8" id="KW-1185">Reference proteome</keyword>
<dbReference type="SUPFAM" id="SSF118215">
    <property type="entry name" value="Proton glutamate symport protein"/>
    <property type="match status" value="1"/>
</dbReference>
<proteinExistence type="predicted"/>
<dbReference type="AlphaFoldDB" id="A0A1H6H7A5"/>
<feature type="transmembrane region" description="Helical" evidence="6">
    <location>
        <begin position="355"/>
        <end position="382"/>
    </location>
</feature>
<sequence length="448" mass="46638">MTLFPSLNGWVRVMSSPSAVFAGLLCGIAIGLFLPDFAAGLAPYGKLFLDLLGMIVLPLLISAVTVSLAKLFETGGAAHQVGRIAAAIVACMIVAAGIGLATGLIVAPGADLEQTDIASLGEVVSNSDRQADFEISMVGTPPTVKNDQGLARFIAQIVPDNIFRALSVGDNLKVLMFSLMFGVAVGMTPRGRADALTGALEIVFQSCQSMMKGVNTLLPLALCAMVAPLASDMAATPLGPVRAMAMFVSAQCIGALVVFVLFAVIIQQRTRCGILAPITALREALVLAIGTRNSIACIPSVIDGMSDKLGVNRKDLELVVPLGIILCRFGPVVFFGISTLFIAQLYRIDLGLSQYAFILFASVMAAMASSGGTGVMTIGLMALLCNPLGLPFEAAVALFLAVDPILDLVRTVLNVYGTCAVASIVCGRDSDQEAPEFPAINTLERGPV</sequence>
<dbReference type="Pfam" id="PF00375">
    <property type="entry name" value="SDF"/>
    <property type="match status" value="1"/>
</dbReference>
<accession>A0A1H6H7A5</accession>
<evidence type="ECO:0000256" key="3">
    <source>
        <dbReference type="ARBA" id="ARBA00022692"/>
    </source>
</evidence>